<dbReference type="Proteomes" id="UP001309705">
    <property type="component" value="Unassembled WGS sequence"/>
</dbReference>
<dbReference type="PROSITE" id="PS50005">
    <property type="entry name" value="TPR"/>
    <property type="match status" value="3"/>
</dbReference>
<evidence type="ECO:0000256" key="3">
    <source>
        <dbReference type="ARBA" id="ARBA00022729"/>
    </source>
</evidence>
<dbReference type="PANTHER" id="PTHR12558">
    <property type="entry name" value="CELL DIVISION CYCLE 16,23,27"/>
    <property type="match status" value="1"/>
</dbReference>
<feature type="repeat" description="TPR" evidence="7">
    <location>
        <begin position="484"/>
        <end position="517"/>
    </location>
</feature>
<evidence type="ECO:0000256" key="5">
    <source>
        <dbReference type="ARBA" id="ARBA00022803"/>
    </source>
</evidence>
<dbReference type="Pfam" id="PF14559">
    <property type="entry name" value="TPR_19"/>
    <property type="match status" value="1"/>
</dbReference>
<name>A0ABU6JRS8_9GAMM</name>
<dbReference type="RefSeq" id="WP_327618303.1">
    <property type="nucleotide sequence ID" value="NZ_JAYWTM010000009.1"/>
</dbReference>
<reference evidence="9 10" key="1">
    <citation type="journal article" date="2017" name="Int. J. Syst. Evol. Microbiol.">
        <title>Brenneria populi subsp. brevivirga subsp. nov. isolated from symptomatic bark of Populus x euramericana canker, and description of Brenneria populi subsp. populi subsp. nov.</title>
        <authorList>
            <person name="Zheng M.H."/>
            <person name="Piao C.G."/>
            <person name="Xue H."/>
            <person name="Guo M.W."/>
            <person name="Li Y."/>
        </authorList>
    </citation>
    <scope>NUCLEOTIDE SEQUENCE [LARGE SCALE GENOMIC DNA]</scope>
    <source>
        <strain evidence="9 10">D9-5</strain>
    </source>
</reference>
<evidence type="ECO:0000256" key="1">
    <source>
        <dbReference type="ARBA" id="ARBA00003476"/>
    </source>
</evidence>
<accession>A0ABU6JRS8</accession>
<dbReference type="InterPro" id="IPR019734">
    <property type="entry name" value="TPR_rpt"/>
</dbReference>
<feature type="domain" description="Cellulose synthase operon C C-terminal" evidence="8">
    <location>
        <begin position="828"/>
        <end position="1164"/>
    </location>
</feature>
<keyword evidence="6" id="KW-0135">Cellulose biosynthesis</keyword>
<dbReference type="EMBL" id="JAYWTM010000009">
    <property type="protein sequence ID" value="MEC5343327.1"/>
    <property type="molecule type" value="Genomic_DNA"/>
</dbReference>
<organism evidence="9 10">
    <name type="scientific">Brenneria populi</name>
    <dbReference type="NCBI Taxonomy" id="1505588"/>
    <lineage>
        <taxon>Bacteria</taxon>
        <taxon>Pseudomonadati</taxon>
        <taxon>Pseudomonadota</taxon>
        <taxon>Gammaproteobacteria</taxon>
        <taxon>Enterobacterales</taxon>
        <taxon>Pectobacteriaceae</taxon>
        <taxon>Brenneria</taxon>
    </lineage>
</organism>
<comment type="function">
    <text evidence="1">Required for maximal bacterial cellulose synthesis.</text>
</comment>
<evidence type="ECO:0000256" key="6">
    <source>
        <dbReference type="ARBA" id="ARBA00022916"/>
    </source>
</evidence>
<evidence type="ECO:0000259" key="8">
    <source>
        <dbReference type="Pfam" id="PF05420"/>
    </source>
</evidence>
<comment type="caution">
    <text evidence="9">The sequence shown here is derived from an EMBL/GenBank/DDBJ whole genome shotgun (WGS) entry which is preliminary data.</text>
</comment>
<keyword evidence="4" id="KW-0677">Repeat</keyword>
<dbReference type="SUPFAM" id="SSF48452">
    <property type="entry name" value="TPR-like"/>
    <property type="match status" value="2"/>
</dbReference>
<feature type="repeat" description="TPR" evidence="7">
    <location>
        <begin position="326"/>
        <end position="359"/>
    </location>
</feature>
<keyword evidence="5 7" id="KW-0802">TPR repeat</keyword>
<feature type="repeat" description="TPR" evidence="7">
    <location>
        <begin position="408"/>
        <end position="441"/>
    </location>
</feature>
<dbReference type="InterPro" id="IPR008410">
    <property type="entry name" value="BCSC_C"/>
</dbReference>
<evidence type="ECO:0000313" key="10">
    <source>
        <dbReference type="Proteomes" id="UP001309705"/>
    </source>
</evidence>
<dbReference type="InterPro" id="IPR011990">
    <property type="entry name" value="TPR-like_helical_dom_sf"/>
</dbReference>
<evidence type="ECO:0000256" key="2">
    <source>
        <dbReference type="ARBA" id="ARBA00005186"/>
    </source>
</evidence>
<evidence type="ECO:0000313" key="9">
    <source>
        <dbReference type="EMBL" id="MEC5343327.1"/>
    </source>
</evidence>
<gene>
    <name evidence="9" type="primary">bcsC</name>
    <name evidence="9" type="ORF">VSX58_12060</name>
</gene>
<keyword evidence="3" id="KW-0732">Signal</keyword>
<comment type="pathway">
    <text evidence="2">Glycan metabolism; bacterial cellulose biosynthesis.</text>
</comment>
<dbReference type="Pfam" id="PF05420">
    <property type="entry name" value="BCSC_C"/>
    <property type="match status" value="1"/>
</dbReference>
<dbReference type="NCBIfam" id="NF008520">
    <property type="entry name" value="PRK11447.1"/>
    <property type="match status" value="1"/>
</dbReference>
<dbReference type="SMART" id="SM00028">
    <property type="entry name" value="TPR"/>
    <property type="match status" value="5"/>
</dbReference>
<evidence type="ECO:0000256" key="4">
    <source>
        <dbReference type="ARBA" id="ARBA00022737"/>
    </source>
</evidence>
<dbReference type="Gene3D" id="1.25.40.10">
    <property type="entry name" value="Tetratricopeptide repeat domain"/>
    <property type="match status" value="5"/>
</dbReference>
<proteinExistence type="predicted"/>
<dbReference type="PANTHER" id="PTHR12558:SF13">
    <property type="entry name" value="CELL DIVISION CYCLE PROTEIN 27 HOMOLOG"/>
    <property type="match status" value="1"/>
</dbReference>
<protein>
    <submittedName>
        <fullName evidence="9">Cellulose synthase complex outer membrane protein BcsC</fullName>
    </submittedName>
</protein>
<dbReference type="Pfam" id="PF13432">
    <property type="entry name" value="TPR_16"/>
    <property type="match status" value="1"/>
</dbReference>
<sequence length="1186" mass="131953">MSELKAFIQGAARRRPRISAGAFVGLCAALLPFYLAAVPAARGAEAVSPKQFLIEQIRLGEARYKDDLVRQSLYRLELIDPNNPEILAARIRLALRQGDQTLARQQLEKLKALAPDSPFYRQAEMNLALTRQEMRQKLQQARLLSTAGRYAEARVQYDELFHGEPPTIELAVEYWRLVARLPDQEPTAIDQLAALDRRYPGNVSLRVMLARLLFSQHRNEQAYGVLQQLATDPAGVGPASSLWLEIVGRMDVTPQSLESLKRYMTVFGEGNQAEAGRRMLNQQLAMLADPAYQARLSGLNKIGRGDSGGAVISELNKALAAAPNDPELIGAIGVAYLRAGDREKALSQFQLALKADVNRLNAEKWETLIKSTRYWQILNEGDRALKANNLMLAQLKYNQARQWNSTDAFALIGLGDVAVAAKNDAAAETAYRQALRLAPNNASALRGLVNIHLRQSPENALAYINGLPRGQQNRLRETLNALQRDIIKQRADQFFERQQWAQAADQYSQARQLDPDDIWMAYRYALTLRRLGQTEQADSLLQGMAAQLPADAEKSYAYALYLSSTDRDAQALAYLNTLPAGQWNGNMRELAQRLTLQQALAQAQAMRDAGDEPGAVAYLRGLPADPRIDLELADWALARGEYDDALAAYQRVNAREPQNADARLGEVEAFIAQGRLDEARQRLRQPAAQAGKTDNSLNDRRRIANAWLALGDTEQAETLFQRLRIDARQEAPGQNQALVYRDAARFERWRLRPLQAQQDYRQAMASSGIAPALPLDNDAYTRLTRNNPADNWLQRSVRAEAAETYRQQDINVTLDHDYWQSSGTPGISDLKAHDTMLQVDMPWHNGRAFFRTDTIRMNAGSFALNKNGVNDARFGACADLLCRGRSPQRATGTSVAAGWKNDRWEADVGTTPIGFEVVDIVGGVSYSDKWRNIGWTATASRRPISSSLLAFGGVKHPLTVNAKEDANHPGITWGGVRANGAALGLSYDRGQEHGVWSNFSAHQLSGKNVADNYRIRAMGGYYYKIVNQDNRRVTVGLNNMWMHYQKDLSGYSFGQGGYYSPQRYFSVGVPVNYRQRTENWSWELGGSVSWSRSSTKSQRRYPLSGALGSPDPVDPGGGSHGIGYTVQAAIERRLSSHWTLGVGVDIQQAKDYTPSHGMIYLRYSASGWQGDLDSPPQPLTPYADFK</sequence>
<evidence type="ECO:0000256" key="7">
    <source>
        <dbReference type="PROSITE-ProRule" id="PRU00339"/>
    </source>
</evidence>
<keyword evidence="10" id="KW-1185">Reference proteome</keyword>